<dbReference type="Pfam" id="PF09527">
    <property type="entry name" value="ATPase_gene1"/>
    <property type="match status" value="1"/>
</dbReference>
<sequence length="65" mass="7300">MSKPTNDYIKYTGIAFQMIFIIGVLTFVGYKIDAYTHHDTPWVTAVLALVGVFASLYLVIQSVKE</sequence>
<evidence type="ECO:0000313" key="3">
    <source>
        <dbReference type="Proteomes" id="UP000503278"/>
    </source>
</evidence>
<dbReference type="RefSeq" id="WP_169606634.1">
    <property type="nucleotide sequence ID" value="NZ_CP051682.1"/>
</dbReference>
<keyword evidence="1" id="KW-0472">Membrane</keyword>
<dbReference type="AlphaFoldDB" id="A0A7L5E5K5"/>
<keyword evidence="1" id="KW-1133">Transmembrane helix</keyword>
<reference evidence="2 3" key="1">
    <citation type="submission" date="2020-04" db="EMBL/GenBank/DDBJ databases">
        <title>Genome sequencing of novel species.</title>
        <authorList>
            <person name="Heo J."/>
            <person name="Kim S.-J."/>
            <person name="Kim J.-S."/>
            <person name="Hong S.-B."/>
            <person name="Kwon S.-W."/>
        </authorList>
    </citation>
    <scope>NUCLEOTIDE SEQUENCE [LARGE SCALE GENOMIC DNA]</scope>
    <source>
        <strain evidence="2 3">F39-2</strain>
    </source>
</reference>
<dbReference type="EMBL" id="CP051682">
    <property type="protein sequence ID" value="QJD95626.1"/>
    <property type="molecule type" value="Genomic_DNA"/>
</dbReference>
<protein>
    <submittedName>
        <fullName evidence="2">AtpZ/AtpI family protein</fullName>
    </submittedName>
</protein>
<dbReference type="InterPro" id="IPR032820">
    <property type="entry name" value="ATPase_put"/>
</dbReference>
<organism evidence="2 3">
    <name type="scientific">Mucilaginibacter robiniae</name>
    <dbReference type="NCBI Taxonomy" id="2728022"/>
    <lineage>
        <taxon>Bacteria</taxon>
        <taxon>Pseudomonadati</taxon>
        <taxon>Bacteroidota</taxon>
        <taxon>Sphingobacteriia</taxon>
        <taxon>Sphingobacteriales</taxon>
        <taxon>Sphingobacteriaceae</taxon>
        <taxon>Mucilaginibacter</taxon>
    </lineage>
</organism>
<dbReference type="Proteomes" id="UP000503278">
    <property type="component" value="Chromosome"/>
</dbReference>
<keyword evidence="3" id="KW-1185">Reference proteome</keyword>
<feature type="transmembrane region" description="Helical" evidence="1">
    <location>
        <begin position="42"/>
        <end position="60"/>
    </location>
</feature>
<keyword evidence="1" id="KW-0812">Transmembrane</keyword>
<evidence type="ECO:0000313" key="2">
    <source>
        <dbReference type="EMBL" id="QJD95626.1"/>
    </source>
</evidence>
<proteinExistence type="predicted"/>
<feature type="transmembrane region" description="Helical" evidence="1">
    <location>
        <begin position="12"/>
        <end position="30"/>
    </location>
</feature>
<dbReference type="KEGG" id="mrob:HH214_06945"/>
<evidence type="ECO:0000256" key="1">
    <source>
        <dbReference type="SAM" id="Phobius"/>
    </source>
</evidence>
<gene>
    <name evidence="2" type="ORF">HH214_06945</name>
</gene>
<name>A0A7L5E5K5_9SPHI</name>
<accession>A0A7L5E5K5</accession>